<dbReference type="EMBL" id="PUHQ01000027">
    <property type="protein sequence ID" value="KAG0662389.1"/>
    <property type="molecule type" value="Genomic_DNA"/>
</dbReference>
<proteinExistence type="predicted"/>
<accession>A0A9P6W1V8</accession>
<gene>
    <name evidence="1" type="ORF">C6P46_003335</name>
</gene>
<evidence type="ECO:0000313" key="1">
    <source>
        <dbReference type="EMBL" id="KAG0662389.1"/>
    </source>
</evidence>
<dbReference type="OrthoDB" id="4658133at2759"/>
<name>A0A9P6W1V8_RHOMI</name>
<reference evidence="1 2" key="1">
    <citation type="submission" date="2020-11" db="EMBL/GenBank/DDBJ databases">
        <title>Kefir isolates.</title>
        <authorList>
            <person name="Marcisauskas S."/>
            <person name="Kim Y."/>
            <person name="Blasche S."/>
        </authorList>
    </citation>
    <scope>NUCLEOTIDE SEQUENCE [LARGE SCALE GENOMIC DNA]</scope>
    <source>
        <strain evidence="1 2">KR</strain>
    </source>
</reference>
<evidence type="ECO:0000313" key="2">
    <source>
        <dbReference type="Proteomes" id="UP000777482"/>
    </source>
</evidence>
<protein>
    <submittedName>
        <fullName evidence="1">Uncharacterized protein</fullName>
    </submittedName>
</protein>
<comment type="caution">
    <text evidence="1">The sequence shown here is derived from an EMBL/GenBank/DDBJ whole genome shotgun (WGS) entry which is preliminary data.</text>
</comment>
<organism evidence="1 2">
    <name type="scientific">Rhodotorula mucilaginosa</name>
    <name type="common">Yeast</name>
    <name type="synonym">Rhodotorula rubra</name>
    <dbReference type="NCBI Taxonomy" id="5537"/>
    <lineage>
        <taxon>Eukaryota</taxon>
        <taxon>Fungi</taxon>
        <taxon>Dikarya</taxon>
        <taxon>Basidiomycota</taxon>
        <taxon>Pucciniomycotina</taxon>
        <taxon>Microbotryomycetes</taxon>
        <taxon>Sporidiobolales</taxon>
        <taxon>Sporidiobolaceae</taxon>
        <taxon>Rhodotorula</taxon>
    </lineage>
</organism>
<dbReference type="AlphaFoldDB" id="A0A9P6W1V8"/>
<keyword evidence="2" id="KW-1185">Reference proteome</keyword>
<sequence length="298" mass="31380">MEPIRLVDCSVSTAPFLCYTFASALTTGQSSAVGTLALCLTSVSAAPTLTARDQLQTRGSSCHGSDYATWRSGSAFVCLGKTESWRGAAISAIGGGTITTVSSRLADWILSHANGGTTQAGRRARRDVGNATVDIEIGTSTVTVPYTAVVGGRITIDITAYISASAAHAHAKRGAEEDSVATATLIGGTATYFEDGVLDTCTLDFAIPATTADTDAALAKRTYWTLHTTYWADPGHEVTSLNWNDIYDVTLASYHSLPNGVSQACGYMANSGTWHGAFRHWTGDNGYSVGECSFDRQF</sequence>
<dbReference type="Proteomes" id="UP000777482">
    <property type="component" value="Unassembled WGS sequence"/>
</dbReference>